<proteinExistence type="predicted"/>
<reference evidence="1 2" key="1">
    <citation type="journal article" date="2020" name="Cell">
        <title>Large-Scale Comparative Analyses of Tick Genomes Elucidate Their Genetic Diversity and Vector Capacities.</title>
        <authorList>
            <consortium name="Tick Genome and Microbiome Consortium (TIGMIC)"/>
            <person name="Jia N."/>
            <person name="Wang J."/>
            <person name="Shi W."/>
            <person name="Du L."/>
            <person name="Sun Y."/>
            <person name="Zhan W."/>
            <person name="Jiang J.F."/>
            <person name="Wang Q."/>
            <person name="Zhang B."/>
            <person name="Ji P."/>
            <person name="Bell-Sakyi L."/>
            <person name="Cui X.M."/>
            <person name="Yuan T.T."/>
            <person name="Jiang B.G."/>
            <person name="Yang W.F."/>
            <person name="Lam T.T."/>
            <person name="Chang Q.C."/>
            <person name="Ding S.J."/>
            <person name="Wang X.J."/>
            <person name="Zhu J.G."/>
            <person name="Ruan X.D."/>
            <person name="Zhao L."/>
            <person name="Wei J.T."/>
            <person name="Ye R.Z."/>
            <person name="Que T.C."/>
            <person name="Du C.H."/>
            <person name="Zhou Y.H."/>
            <person name="Cheng J.X."/>
            <person name="Dai P.F."/>
            <person name="Guo W.B."/>
            <person name="Han X.H."/>
            <person name="Huang E.J."/>
            <person name="Li L.F."/>
            <person name="Wei W."/>
            <person name="Gao Y.C."/>
            <person name="Liu J.Z."/>
            <person name="Shao H.Z."/>
            <person name="Wang X."/>
            <person name="Wang C.C."/>
            <person name="Yang T.C."/>
            <person name="Huo Q.B."/>
            <person name="Li W."/>
            <person name="Chen H.Y."/>
            <person name="Chen S.E."/>
            <person name="Zhou L.G."/>
            <person name="Ni X.B."/>
            <person name="Tian J.H."/>
            <person name="Sheng Y."/>
            <person name="Liu T."/>
            <person name="Pan Y.S."/>
            <person name="Xia L.Y."/>
            <person name="Li J."/>
            <person name="Zhao F."/>
            <person name="Cao W.C."/>
        </authorList>
    </citation>
    <scope>NUCLEOTIDE SEQUENCE [LARGE SCALE GENOMIC DNA]</scope>
    <source>
        <strain evidence="1">HaeL-2018</strain>
    </source>
</reference>
<organism evidence="1 2">
    <name type="scientific">Haemaphysalis longicornis</name>
    <name type="common">Bush tick</name>
    <dbReference type="NCBI Taxonomy" id="44386"/>
    <lineage>
        <taxon>Eukaryota</taxon>
        <taxon>Metazoa</taxon>
        <taxon>Ecdysozoa</taxon>
        <taxon>Arthropoda</taxon>
        <taxon>Chelicerata</taxon>
        <taxon>Arachnida</taxon>
        <taxon>Acari</taxon>
        <taxon>Parasitiformes</taxon>
        <taxon>Ixodida</taxon>
        <taxon>Ixodoidea</taxon>
        <taxon>Ixodidae</taxon>
        <taxon>Haemaphysalinae</taxon>
        <taxon>Haemaphysalis</taxon>
    </lineage>
</organism>
<keyword evidence="2" id="KW-1185">Reference proteome</keyword>
<sequence>MAKEPTTLTLHAITLTPHTRVQPSEETAPILLRILSSPPPTPQPEMLIASLVTHAPSSNITAVTDSQAACPRFASGRISTIAATVLSQWPELPLDIHRMHPARRFLPGNEVAQATAHHVIHRAFPEEEDRPLL</sequence>
<name>A0A9J6GE61_HAELO</name>
<dbReference type="EMBL" id="JABSTR010000006">
    <property type="protein sequence ID" value="KAH9372712.1"/>
    <property type="molecule type" value="Genomic_DNA"/>
</dbReference>
<accession>A0A9J6GE61</accession>
<evidence type="ECO:0000313" key="2">
    <source>
        <dbReference type="Proteomes" id="UP000821853"/>
    </source>
</evidence>
<dbReference type="VEuPathDB" id="VectorBase:HLOH_064716"/>
<dbReference type="AlphaFoldDB" id="A0A9J6GE61"/>
<protein>
    <submittedName>
        <fullName evidence="1">Uncharacterized protein</fullName>
    </submittedName>
</protein>
<evidence type="ECO:0000313" key="1">
    <source>
        <dbReference type="EMBL" id="KAH9372712.1"/>
    </source>
</evidence>
<gene>
    <name evidence="1" type="ORF">HPB48_004214</name>
</gene>
<comment type="caution">
    <text evidence="1">The sequence shown here is derived from an EMBL/GenBank/DDBJ whole genome shotgun (WGS) entry which is preliminary data.</text>
</comment>
<dbReference type="Proteomes" id="UP000821853">
    <property type="component" value="Chromosome 4"/>
</dbReference>